<name>A0A4Z2GXP1_9TELE</name>
<feature type="region of interest" description="Disordered" evidence="1">
    <location>
        <begin position="60"/>
        <end position="93"/>
    </location>
</feature>
<dbReference type="AlphaFoldDB" id="A0A4Z2GXP1"/>
<evidence type="ECO:0000256" key="1">
    <source>
        <dbReference type="SAM" id="MobiDB-lite"/>
    </source>
</evidence>
<accession>A0A4Z2GXP1</accession>
<evidence type="ECO:0000313" key="2">
    <source>
        <dbReference type="EMBL" id="TNN58358.1"/>
    </source>
</evidence>
<proteinExistence type="predicted"/>
<dbReference type="EMBL" id="SRLO01000381">
    <property type="protein sequence ID" value="TNN58358.1"/>
    <property type="molecule type" value="Genomic_DNA"/>
</dbReference>
<protein>
    <submittedName>
        <fullName evidence="2">Uncharacterized protein</fullName>
    </submittedName>
</protein>
<dbReference type="Proteomes" id="UP000314294">
    <property type="component" value="Unassembled WGS sequence"/>
</dbReference>
<gene>
    <name evidence="2" type="ORF">EYF80_031421</name>
</gene>
<sequence>MVLGIDLLLERVGGLEVLQAGQDRAKLRLALGALSINNLSFNIVLSRTTQDHVLSPCHPLKTLRGENNPSPLVPIPHRTGTDAQFPSGHDHLT</sequence>
<reference evidence="2 3" key="1">
    <citation type="submission" date="2019-03" db="EMBL/GenBank/DDBJ databases">
        <title>First draft genome of Liparis tanakae, snailfish: a comprehensive survey of snailfish specific genes.</title>
        <authorList>
            <person name="Kim W."/>
            <person name="Song I."/>
            <person name="Jeong J.-H."/>
            <person name="Kim D."/>
            <person name="Kim S."/>
            <person name="Ryu S."/>
            <person name="Song J.Y."/>
            <person name="Lee S.K."/>
        </authorList>
    </citation>
    <scope>NUCLEOTIDE SEQUENCE [LARGE SCALE GENOMIC DNA]</scope>
    <source>
        <tissue evidence="2">Muscle</tissue>
    </source>
</reference>
<keyword evidence="3" id="KW-1185">Reference proteome</keyword>
<evidence type="ECO:0000313" key="3">
    <source>
        <dbReference type="Proteomes" id="UP000314294"/>
    </source>
</evidence>
<organism evidence="2 3">
    <name type="scientific">Liparis tanakae</name>
    <name type="common">Tanaka's snailfish</name>
    <dbReference type="NCBI Taxonomy" id="230148"/>
    <lineage>
        <taxon>Eukaryota</taxon>
        <taxon>Metazoa</taxon>
        <taxon>Chordata</taxon>
        <taxon>Craniata</taxon>
        <taxon>Vertebrata</taxon>
        <taxon>Euteleostomi</taxon>
        <taxon>Actinopterygii</taxon>
        <taxon>Neopterygii</taxon>
        <taxon>Teleostei</taxon>
        <taxon>Neoteleostei</taxon>
        <taxon>Acanthomorphata</taxon>
        <taxon>Eupercaria</taxon>
        <taxon>Perciformes</taxon>
        <taxon>Cottioidei</taxon>
        <taxon>Cottales</taxon>
        <taxon>Liparidae</taxon>
        <taxon>Liparis</taxon>
    </lineage>
</organism>
<comment type="caution">
    <text evidence="2">The sequence shown here is derived from an EMBL/GenBank/DDBJ whole genome shotgun (WGS) entry which is preliminary data.</text>
</comment>